<evidence type="ECO:0000313" key="2">
    <source>
        <dbReference type="Proteomes" id="UP000294530"/>
    </source>
</evidence>
<organism evidence="1 2">
    <name type="scientific">Bremia lactucae</name>
    <name type="common">Lettuce downy mildew</name>
    <dbReference type="NCBI Taxonomy" id="4779"/>
    <lineage>
        <taxon>Eukaryota</taxon>
        <taxon>Sar</taxon>
        <taxon>Stramenopiles</taxon>
        <taxon>Oomycota</taxon>
        <taxon>Peronosporomycetes</taxon>
        <taxon>Peronosporales</taxon>
        <taxon>Peronosporaceae</taxon>
        <taxon>Bremia</taxon>
    </lineage>
</organism>
<dbReference type="EMBL" id="SHOA02000037">
    <property type="protein sequence ID" value="TDH72012.1"/>
    <property type="molecule type" value="Genomic_DNA"/>
</dbReference>
<name>A0A976NY17_BRELC</name>
<evidence type="ECO:0000313" key="1">
    <source>
        <dbReference type="EMBL" id="TDH72012.1"/>
    </source>
</evidence>
<reference evidence="1 2" key="1">
    <citation type="journal article" date="2021" name="Genome Biol.">
        <title>AFLAP: assembly-free linkage analysis pipeline using k-mers from genome sequencing data.</title>
        <authorList>
            <person name="Fletcher K."/>
            <person name="Zhang L."/>
            <person name="Gil J."/>
            <person name="Han R."/>
            <person name="Cavanaugh K."/>
            <person name="Michelmore R."/>
        </authorList>
    </citation>
    <scope>NUCLEOTIDE SEQUENCE [LARGE SCALE GENOMIC DNA]</scope>
    <source>
        <strain evidence="1 2">SF5</strain>
    </source>
</reference>
<dbReference type="AlphaFoldDB" id="A0A976NY17"/>
<dbReference type="OrthoDB" id="163498at2759"/>
<protein>
    <submittedName>
        <fullName evidence="1">Uncharacterized protein</fullName>
    </submittedName>
</protein>
<dbReference type="Proteomes" id="UP000294530">
    <property type="component" value="Unassembled WGS sequence"/>
</dbReference>
<comment type="caution">
    <text evidence="1">The sequence shown here is derived from an EMBL/GenBank/DDBJ whole genome shotgun (WGS) entry which is preliminary data.</text>
</comment>
<proteinExistence type="predicted"/>
<accession>A0A976NY17</accession>
<sequence>MVSRLTINYEVESMTREELSNFVDSFLKEFEKRPALDQLATIEANPGLMLGALSSKETLDSLAINRALCRLLAPIPKRSETNSGHQKCLRFLHATGPGTKLLPRILKYGKPVPPGGMEALLALSAWDTILHIMAPTVYHDPVKIMALTDENPRYFSSLTIPLLTDHSLWLLGFSNFAADLLQYGQVPTFLKTLVTKIQGLKPSPTGEFTPHIHF</sequence>
<dbReference type="RefSeq" id="XP_067821511.1">
    <property type="nucleotide sequence ID" value="XM_067958236.1"/>
</dbReference>
<gene>
    <name evidence="1" type="ORF">CCR75_000128</name>
</gene>
<dbReference type="GeneID" id="94343907"/>
<dbReference type="KEGG" id="blac:94343907"/>
<keyword evidence="2" id="KW-1185">Reference proteome</keyword>